<organism evidence="1 2">
    <name type="scientific">Methylopila turkensis</name>
    <dbReference type="NCBI Taxonomy" id="1437816"/>
    <lineage>
        <taxon>Bacteria</taxon>
        <taxon>Pseudomonadati</taxon>
        <taxon>Pseudomonadota</taxon>
        <taxon>Alphaproteobacteria</taxon>
        <taxon>Hyphomicrobiales</taxon>
        <taxon>Methylopilaceae</taxon>
        <taxon>Methylopila</taxon>
    </lineage>
</organism>
<dbReference type="EMBL" id="BSFL01000003">
    <property type="protein sequence ID" value="GLK80984.1"/>
    <property type="molecule type" value="Genomic_DNA"/>
</dbReference>
<proteinExistence type="predicted"/>
<gene>
    <name evidence="1" type="ORF">GCM10008174_27250</name>
</gene>
<sequence>MSSGAGAGVTVGGAGLSGLTGPGSIFSGGAAGEGEAGGGVCAPAEVAAANAKAAAKKR</sequence>
<name>A0A9W6JRE7_9HYPH</name>
<reference evidence="1" key="2">
    <citation type="submission" date="2023-01" db="EMBL/GenBank/DDBJ databases">
        <authorList>
            <person name="Sun Q."/>
            <person name="Evtushenko L."/>
        </authorList>
    </citation>
    <scope>NUCLEOTIDE SEQUENCE</scope>
    <source>
        <strain evidence="1">VKM B-2748</strain>
    </source>
</reference>
<evidence type="ECO:0000313" key="1">
    <source>
        <dbReference type="EMBL" id="GLK80984.1"/>
    </source>
</evidence>
<dbReference type="AlphaFoldDB" id="A0A9W6JRE7"/>
<keyword evidence="2" id="KW-1185">Reference proteome</keyword>
<evidence type="ECO:0000313" key="2">
    <source>
        <dbReference type="Proteomes" id="UP001143309"/>
    </source>
</evidence>
<dbReference type="Proteomes" id="UP001143309">
    <property type="component" value="Unassembled WGS sequence"/>
</dbReference>
<comment type="caution">
    <text evidence="1">The sequence shown here is derived from an EMBL/GenBank/DDBJ whole genome shotgun (WGS) entry which is preliminary data.</text>
</comment>
<reference evidence="1" key="1">
    <citation type="journal article" date="2014" name="Int. J. Syst. Evol. Microbiol.">
        <title>Complete genome sequence of Corynebacterium casei LMG S-19264T (=DSM 44701T), isolated from a smear-ripened cheese.</title>
        <authorList>
            <consortium name="US DOE Joint Genome Institute (JGI-PGF)"/>
            <person name="Walter F."/>
            <person name="Albersmeier A."/>
            <person name="Kalinowski J."/>
            <person name="Ruckert C."/>
        </authorList>
    </citation>
    <scope>NUCLEOTIDE SEQUENCE</scope>
    <source>
        <strain evidence="1">VKM B-2748</strain>
    </source>
</reference>
<accession>A0A9W6JRE7</accession>
<protein>
    <submittedName>
        <fullName evidence="1">Uncharacterized protein</fullName>
    </submittedName>
</protein>